<evidence type="ECO:0000313" key="10">
    <source>
        <dbReference type="Proteomes" id="UP000187495"/>
    </source>
</evidence>
<feature type="domain" description="Cation efflux protein transmembrane" evidence="8">
    <location>
        <begin position="41"/>
        <end position="216"/>
    </location>
</feature>
<feature type="compositionally biased region" description="Basic and acidic residues" evidence="6">
    <location>
        <begin position="13"/>
        <end position="33"/>
    </location>
</feature>
<evidence type="ECO:0000313" key="9">
    <source>
        <dbReference type="EMBL" id="SIR80152.1"/>
    </source>
</evidence>
<evidence type="ECO:0000256" key="1">
    <source>
        <dbReference type="ARBA" id="ARBA00004141"/>
    </source>
</evidence>
<dbReference type="InterPro" id="IPR002524">
    <property type="entry name" value="Cation_efflux"/>
</dbReference>
<keyword evidence="5 7" id="KW-0472">Membrane</keyword>
<dbReference type="SUPFAM" id="SSF161111">
    <property type="entry name" value="Cation efflux protein transmembrane domain-like"/>
    <property type="match status" value="1"/>
</dbReference>
<evidence type="ECO:0000256" key="5">
    <source>
        <dbReference type="ARBA" id="ARBA00023136"/>
    </source>
</evidence>
<feature type="transmembrane region" description="Helical" evidence="7">
    <location>
        <begin position="163"/>
        <end position="183"/>
    </location>
</feature>
<gene>
    <name evidence="9" type="ORF">SAMN02745664_102179</name>
</gene>
<keyword evidence="3" id="KW-0813">Transport</keyword>
<keyword evidence="3" id="KW-0864">Zinc transport</keyword>
<dbReference type="GO" id="GO:0005886">
    <property type="term" value="C:plasma membrane"/>
    <property type="evidence" value="ECO:0007669"/>
    <property type="project" value="TreeGrafter"/>
</dbReference>
<dbReference type="PANTHER" id="PTHR11562:SF17">
    <property type="entry name" value="RE54080P-RELATED"/>
    <property type="match status" value="1"/>
</dbReference>
<reference evidence="10" key="1">
    <citation type="submission" date="2017-01" db="EMBL/GenBank/DDBJ databases">
        <authorList>
            <person name="Varghese N."/>
            <person name="Submissions S."/>
        </authorList>
    </citation>
    <scope>NUCLEOTIDE SEQUENCE [LARGE SCALE GENOMIC DNA]</scope>
    <source>
        <strain evidence="10">DSM 21768</strain>
    </source>
</reference>
<dbReference type="PANTHER" id="PTHR11562">
    <property type="entry name" value="CATION EFFLUX PROTEIN/ ZINC TRANSPORTER"/>
    <property type="match status" value="1"/>
</dbReference>
<name>A0A1N7DWD5_9GAMM</name>
<sequence length="241" mass="26632">MSSCSNTHKHSHPHGDNHDHDHSHDHGGHGHSHVPNDKRILLISFVIITGYMFIEFAGGWYFKSLALLADAGHMANDSLALFLAFVALYFSTKVQMWAALLNGLSLIVIAVYVLIEAINRWGNPPEMLALPMLGVAIIGLLVNIGVAWLILKSDQENLNIRSAYLHVLADLLGSVVAIIAGLAAWLLNWLWVDIVASVILSIFILRSGIMVTKASFLRIKNANSDDDNHDNHNHDHSDHKH</sequence>
<dbReference type="RefSeq" id="WP_076554715.1">
    <property type="nucleotide sequence ID" value="NZ_FTNU01000002.1"/>
</dbReference>
<dbReference type="Gene3D" id="1.20.1510.10">
    <property type="entry name" value="Cation efflux protein transmembrane domain"/>
    <property type="match status" value="1"/>
</dbReference>
<dbReference type="Proteomes" id="UP000187495">
    <property type="component" value="Unassembled WGS sequence"/>
</dbReference>
<evidence type="ECO:0000256" key="4">
    <source>
        <dbReference type="ARBA" id="ARBA00022989"/>
    </source>
</evidence>
<dbReference type="Pfam" id="PF01545">
    <property type="entry name" value="Cation_efflux"/>
    <property type="match status" value="1"/>
</dbReference>
<feature type="region of interest" description="Disordered" evidence="6">
    <location>
        <begin position="1"/>
        <end position="33"/>
    </location>
</feature>
<dbReference type="InterPro" id="IPR050681">
    <property type="entry name" value="CDF/SLC30A"/>
</dbReference>
<comment type="subcellular location">
    <subcellularLocation>
        <location evidence="1">Membrane</location>
        <topology evidence="1">Multi-pass membrane protein</topology>
    </subcellularLocation>
</comment>
<feature type="transmembrane region" description="Helical" evidence="7">
    <location>
        <begin position="40"/>
        <end position="62"/>
    </location>
</feature>
<dbReference type="EMBL" id="FTNU01000002">
    <property type="protein sequence ID" value="SIR80152.1"/>
    <property type="molecule type" value="Genomic_DNA"/>
</dbReference>
<protein>
    <submittedName>
        <fullName evidence="9">Cobalt-zinc-cadmium efflux system protein</fullName>
    </submittedName>
</protein>
<dbReference type="GO" id="GO:0005385">
    <property type="term" value="F:zinc ion transmembrane transporter activity"/>
    <property type="evidence" value="ECO:0007669"/>
    <property type="project" value="TreeGrafter"/>
</dbReference>
<evidence type="ECO:0000259" key="8">
    <source>
        <dbReference type="Pfam" id="PF01545"/>
    </source>
</evidence>
<evidence type="ECO:0000256" key="2">
    <source>
        <dbReference type="ARBA" id="ARBA00022692"/>
    </source>
</evidence>
<dbReference type="InterPro" id="IPR027469">
    <property type="entry name" value="Cation_efflux_TMD_sf"/>
</dbReference>
<evidence type="ECO:0000256" key="3">
    <source>
        <dbReference type="ARBA" id="ARBA00022906"/>
    </source>
</evidence>
<dbReference type="InterPro" id="IPR058533">
    <property type="entry name" value="Cation_efflux_TM"/>
</dbReference>
<feature type="transmembrane region" description="Helical" evidence="7">
    <location>
        <begin position="189"/>
        <end position="209"/>
    </location>
</feature>
<evidence type="ECO:0000256" key="6">
    <source>
        <dbReference type="SAM" id="MobiDB-lite"/>
    </source>
</evidence>
<accession>A0A1N7DWD5</accession>
<keyword evidence="3" id="KW-0406">Ion transport</keyword>
<dbReference type="AlphaFoldDB" id="A0A1N7DWD5"/>
<keyword evidence="4 7" id="KW-1133">Transmembrane helix</keyword>
<organism evidence="9 10">
    <name type="scientific">Moraxella cuniculi DSM 21768</name>
    <dbReference type="NCBI Taxonomy" id="1122245"/>
    <lineage>
        <taxon>Bacteria</taxon>
        <taxon>Pseudomonadati</taxon>
        <taxon>Pseudomonadota</taxon>
        <taxon>Gammaproteobacteria</taxon>
        <taxon>Moraxellales</taxon>
        <taxon>Moraxellaceae</taxon>
        <taxon>Moraxella</taxon>
    </lineage>
</organism>
<dbReference type="NCBIfam" id="TIGR01297">
    <property type="entry name" value="CDF"/>
    <property type="match status" value="1"/>
</dbReference>
<feature type="transmembrane region" description="Helical" evidence="7">
    <location>
        <begin position="97"/>
        <end position="115"/>
    </location>
</feature>
<keyword evidence="2 7" id="KW-0812">Transmembrane</keyword>
<proteinExistence type="predicted"/>
<keyword evidence="10" id="KW-1185">Reference proteome</keyword>
<feature type="transmembrane region" description="Helical" evidence="7">
    <location>
        <begin position="127"/>
        <end position="151"/>
    </location>
</feature>
<keyword evidence="3" id="KW-0862">Zinc</keyword>
<feature type="transmembrane region" description="Helical" evidence="7">
    <location>
        <begin position="74"/>
        <end position="90"/>
    </location>
</feature>
<evidence type="ECO:0000256" key="7">
    <source>
        <dbReference type="SAM" id="Phobius"/>
    </source>
</evidence>